<dbReference type="GO" id="GO:0031647">
    <property type="term" value="P:regulation of protein stability"/>
    <property type="evidence" value="ECO:0007669"/>
    <property type="project" value="UniProtKB-ARBA"/>
</dbReference>
<name>A0A4Y2QLH5_ARAVE</name>
<dbReference type="PANTHER" id="PTHR11802:SF201">
    <property type="entry name" value="CARBOXYPEPTIDASE"/>
    <property type="match status" value="1"/>
</dbReference>
<sequence>MPKEQRNLLRQLKKRLASIPTAQRESGLTHITRQTAFNYVQRSKQFQFKKRKHHPKWTKKHIADRLAWGKKYMSWTTEWTSVIFSDEKRFNLDGPDGFQYYWHCLKQKEQYYSTRQQGGGSLMVWLAVGFGGRSSLVFIKGRQNHKDYIQQLETELLPYGSDWGGENWIYQQGGTSIHSAQGVKKWFDDNNVQVLPWPAKSPDPNIVENVWAMLVERVYGQGRQYENVKELHESLDSVWNTFCQKYIQNLYDSMPNHVFELIQAGVTCYVTNAYHANYRQNSKFVESQRSPTTDPVVLWMNGGPGCSSLDGFLSELGPLHVSADGKSLYKNPYSWNRVANVIFLEAPAGVGFSYADNKKYFTDDDSTSYDNYVALQSFFEKFPEFKKNDFYITGESYGGIYIPTLSVRVLTGPANINFKGFAIGNGYLDVRNLTNSIVFFAYYHGLVGNTLWSSLSKYCCGGFGAIETCNFDDSSSVECQKAVSQVSQVVSGSGLNVYNLYSDCAQSQERNSRDLVDKRNILRYLPKPINGYRYSDDPPCTDASNLRKWLNQPSVRQALHIPTHVQDWDICSLDVEIGYKRIYDTMRPQILQLIGSGKLRGLIYNGDVDMACNFLGDEWFANNLGLPV</sequence>
<protein>
    <recommendedName>
        <fullName evidence="5">Carboxypeptidase</fullName>
        <ecNumber evidence="5">3.4.16.-</ecNumber>
    </recommendedName>
</protein>
<evidence type="ECO:0000256" key="2">
    <source>
        <dbReference type="ARBA" id="ARBA00022645"/>
    </source>
</evidence>
<dbReference type="Pfam" id="PF00450">
    <property type="entry name" value="Peptidase_S10"/>
    <property type="match status" value="1"/>
</dbReference>
<comment type="caution">
    <text evidence="7">The sequence shown here is derived from an EMBL/GenBank/DDBJ whole genome shotgun (WGS) entry which is preliminary data.</text>
</comment>
<evidence type="ECO:0000256" key="3">
    <source>
        <dbReference type="ARBA" id="ARBA00022670"/>
    </source>
</evidence>
<dbReference type="InterPro" id="IPR038717">
    <property type="entry name" value="Tc1-like_DDE_dom"/>
</dbReference>
<dbReference type="Gene3D" id="3.30.420.10">
    <property type="entry name" value="Ribonuclease H-like superfamily/Ribonuclease H"/>
    <property type="match status" value="1"/>
</dbReference>
<evidence type="ECO:0000313" key="7">
    <source>
        <dbReference type="EMBL" id="GBN64125.1"/>
    </source>
</evidence>
<dbReference type="OrthoDB" id="1022205at2759"/>
<dbReference type="GO" id="GO:0006508">
    <property type="term" value="P:proteolysis"/>
    <property type="evidence" value="ECO:0007669"/>
    <property type="project" value="UniProtKB-KW"/>
</dbReference>
<dbReference type="Gene3D" id="3.40.50.12670">
    <property type="match status" value="1"/>
</dbReference>
<reference evidence="7 8" key="1">
    <citation type="journal article" date="2019" name="Sci. Rep.">
        <title>Orb-weaving spider Araneus ventricosus genome elucidates the spidroin gene catalogue.</title>
        <authorList>
            <person name="Kono N."/>
            <person name="Nakamura H."/>
            <person name="Ohtoshi R."/>
            <person name="Moran D.A.P."/>
            <person name="Shinohara A."/>
            <person name="Yoshida Y."/>
            <person name="Fujiwara M."/>
            <person name="Mori M."/>
            <person name="Tomita M."/>
            <person name="Arakawa K."/>
        </authorList>
    </citation>
    <scope>NUCLEOTIDE SEQUENCE [LARGE SCALE GENOMIC DNA]</scope>
</reference>
<dbReference type="PROSITE" id="PS00131">
    <property type="entry name" value="CARBOXYPEPT_SER_SER"/>
    <property type="match status" value="1"/>
</dbReference>
<keyword evidence="8" id="KW-1185">Reference proteome</keyword>
<dbReference type="InterPro" id="IPR018202">
    <property type="entry name" value="Ser_caboxypep_ser_AS"/>
</dbReference>
<dbReference type="InterPro" id="IPR029058">
    <property type="entry name" value="AB_hydrolase_fold"/>
</dbReference>
<evidence type="ECO:0000313" key="8">
    <source>
        <dbReference type="Proteomes" id="UP000499080"/>
    </source>
</evidence>
<keyword evidence="2 5" id="KW-0121">Carboxypeptidase</keyword>
<dbReference type="GO" id="GO:1904715">
    <property type="term" value="P:negative regulation of chaperone-mediated autophagy"/>
    <property type="evidence" value="ECO:0007669"/>
    <property type="project" value="UniProtKB-ARBA"/>
</dbReference>
<dbReference type="FunFam" id="3.40.50.1820:FF:000335">
    <property type="entry name" value="Carboxypeptidase"/>
    <property type="match status" value="1"/>
</dbReference>
<dbReference type="EMBL" id="BGPR01014191">
    <property type="protein sequence ID" value="GBN64125.1"/>
    <property type="molecule type" value="Genomic_DNA"/>
</dbReference>
<dbReference type="Pfam" id="PF13358">
    <property type="entry name" value="DDE_3"/>
    <property type="match status" value="1"/>
</dbReference>
<gene>
    <name evidence="7" type="primary">CTSA_0</name>
    <name evidence="7" type="ORF">AVEN_258086_1</name>
</gene>
<keyword evidence="3 5" id="KW-0645">Protease</keyword>
<dbReference type="InterPro" id="IPR036397">
    <property type="entry name" value="RNaseH_sf"/>
</dbReference>
<evidence type="ECO:0000259" key="6">
    <source>
        <dbReference type="Pfam" id="PF13358"/>
    </source>
</evidence>
<feature type="domain" description="Tc1-like transposase DDE" evidence="6">
    <location>
        <begin position="82"/>
        <end position="231"/>
    </location>
</feature>
<dbReference type="Proteomes" id="UP000499080">
    <property type="component" value="Unassembled WGS sequence"/>
</dbReference>
<proteinExistence type="inferred from homology"/>
<dbReference type="PANTHER" id="PTHR11802">
    <property type="entry name" value="SERINE PROTEASE FAMILY S10 SERINE CARBOXYPEPTIDASE"/>
    <property type="match status" value="1"/>
</dbReference>
<dbReference type="SUPFAM" id="SSF53474">
    <property type="entry name" value="alpha/beta-Hydrolases"/>
    <property type="match status" value="1"/>
</dbReference>
<evidence type="ECO:0000256" key="4">
    <source>
        <dbReference type="ARBA" id="ARBA00022801"/>
    </source>
</evidence>
<comment type="similarity">
    <text evidence="1 5">Belongs to the peptidase S10 family.</text>
</comment>
<organism evidence="7 8">
    <name type="scientific">Araneus ventricosus</name>
    <name type="common">Orbweaver spider</name>
    <name type="synonym">Epeira ventricosa</name>
    <dbReference type="NCBI Taxonomy" id="182803"/>
    <lineage>
        <taxon>Eukaryota</taxon>
        <taxon>Metazoa</taxon>
        <taxon>Ecdysozoa</taxon>
        <taxon>Arthropoda</taxon>
        <taxon>Chelicerata</taxon>
        <taxon>Arachnida</taxon>
        <taxon>Araneae</taxon>
        <taxon>Araneomorphae</taxon>
        <taxon>Entelegynae</taxon>
        <taxon>Araneoidea</taxon>
        <taxon>Araneidae</taxon>
        <taxon>Araneus</taxon>
    </lineage>
</organism>
<dbReference type="GO" id="GO:0004185">
    <property type="term" value="F:serine-type carboxypeptidase activity"/>
    <property type="evidence" value="ECO:0007669"/>
    <property type="project" value="UniProtKB-UniRule"/>
</dbReference>
<dbReference type="GO" id="GO:0003676">
    <property type="term" value="F:nucleic acid binding"/>
    <property type="evidence" value="ECO:0007669"/>
    <property type="project" value="InterPro"/>
</dbReference>
<accession>A0A4Y2QLH5</accession>
<dbReference type="InterPro" id="IPR001563">
    <property type="entry name" value="Peptidase_S10"/>
</dbReference>
<dbReference type="EC" id="3.4.16.-" evidence="5"/>
<evidence type="ECO:0000256" key="1">
    <source>
        <dbReference type="ARBA" id="ARBA00009431"/>
    </source>
</evidence>
<dbReference type="PRINTS" id="PR00724">
    <property type="entry name" value="CRBOXYPTASEC"/>
</dbReference>
<dbReference type="AlphaFoldDB" id="A0A4Y2QLH5"/>
<dbReference type="Gene3D" id="3.40.50.1820">
    <property type="entry name" value="alpha/beta hydrolase"/>
    <property type="match status" value="1"/>
</dbReference>
<keyword evidence="4 5" id="KW-0378">Hydrolase</keyword>
<evidence type="ECO:0000256" key="5">
    <source>
        <dbReference type="RuleBase" id="RU361156"/>
    </source>
</evidence>